<name>A0A5B7H2K1_PORTR</name>
<dbReference type="EMBL" id="VSRR010021724">
    <property type="protein sequence ID" value="MPC64169.1"/>
    <property type="molecule type" value="Genomic_DNA"/>
</dbReference>
<accession>A0A5B7H2K1</accession>
<comment type="caution">
    <text evidence="1">The sequence shown here is derived from an EMBL/GenBank/DDBJ whole genome shotgun (WGS) entry which is preliminary data.</text>
</comment>
<evidence type="ECO:0000313" key="1">
    <source>
        <dbReference type="EMBL" id="MPC64169.1"/>
    </source>
</evidence>
<gene>
    <name evidence="1" type="ORF">E2C01_058280</name>
</gene>
<proteinExistence type="predicted"/>
<evidence type="ECO:0000313" key="2">
    <source>
        <dbReference type="Proteomes" id="UP000324222"/>
    </source>
</evidence>
<protein>
    <submittedName>
        <fullName evidence="1">Uncharacterized protein</fullName>
    </submittedName>
</protein>
<organism evidence="1 2">
    <name type="scientific">Portunus trituberculatus</name>
    <name type="common">Swimming crab</name>
    <name type="synonym">Neptunus trituberculatus</name>
    <dbReference type="NCBI Taxonomy" id="210409"/>
    <lineage>
        <taxon>Eukaryota</taxon>
        <taxon>Metazoa</taxon>
        <taxon>Ecdysozoa</taxon>
        <taxon>Arthropoda</taxon>
        <taxon>Crustacea</taxon>
        <taxon>Multicrustacea</taxon>
        <taxon>Malacostraca</taxon>
        <taxon>Eumalacostraca</taxon>
        <taxon>Eucarida</taxon>
        <taxon>Decapoda</taxon>
        <taxon>Pleocyemata</taxon>
        <taxon>Brachyura</taxon>
        <taxon>Eubrachyura</taxon>
        <taxon>Portunoidea</taxon>
        <taxon>Portunidae</taxon>
        <taxon>Portuninae</taxon>
        <taxon>Portunus</taxon>
    </lineage>
</organism>
<sequence length="24" mass="2835">MFTMTTPRQILGYCPLISFIMLTR</sequence>
<dbReference type="AlphaFoldDB" id="A0A5B7H2K1"/>
<keyword evidence="2" id="KW-1185">Reference proteome</keyword>
<dbReference type="Proteomes" id="UP000324222">
    <property type="component" value="Unassembled WGS sequence"/>
</dbReference>
<reference evidence="1 2" key="1">
    <citation type="submission" date="2019-05" db="EMBL/GenBank/DDBJ databases">
        <title>Another draft genome of Portunus trituberculatus and its Hox gene families provides insights of decapod evolution.</title>
        <authorList>
            <person name="Jeong J.-H."/>
            <person name="Song I."/>
            <person name="Kim S."/>
            <person name="Choi T."/>
            <person name="Kim D."/>
            <person name="Ryu S."/>
            <person name="Kim W."/>
        </authorList>
    </citation>
    <scope>NUCLEOTIDE SEQUENCE [LARGE SCALE GENOMIC DNA]</scope>
    <source>
        <tissue evidence="1">Muscle</tissue>
    </source>
</reference>